<dbReference type="PANTHER" id="PTHR14731:SF0">
    <property type="entry name" value="BRAIN AND ACUTE LEUKEMIA CYTOPLASMIC PROTEIN"/>
    <property type="match status" value="1"/>
</dbReference>
<feature type="region of interest" description="Disordered" evidence="1">
    <location>
        <begin position="48"/>
        <end position="123"/>
    </location>
</feature>
<keyword evidence="3" id="KW-1185">Reference proteome</keyword>
<feature type="compositionally biased region" description="Polar residues" evidence="1">
    <location>
        <begin position="87"/>
        <end position="112"/>
    </location>
</feature>
<dbReference type="AlphaFoldDB" id="A0A8I5YRM0"/>
<sequence length="149" mass="15908">MENRWEWEEQGQAVIGGGRKPQGFGASLATGIHFSVHLESITAPQCAEACQSGSSGPGVLEDGLPSNGVPRSTVPGGISNPEKKTNCETQCPNPQSLSSGPLTQKQNGLQTTEAKRDAKRMSAKEVTINVTDSIQQMDRSRRITKNCVN</sequence>
<reference evidence="2" key="3">
    <citation type="submission" date="2025-09" db="UniProtKB">
        <authorList>
            <consortium name="Ensembl"/>
        </authorList>
    </citation>
    <scope>IDENTIFICATION</scope>
</reference>
<feature type="compositionally biased region" description="Basic and acidic residues" evidence="1">
    <location>
        <begin position="113"/>
        <end position="123"/>
    </location>
</feature>
<reference evidence="2 3" key="1">
    <citation type="submission" date="2008-02" db="EMBL/GenBank/DDBJ databases">
        <title>A 6x draft sequence assembly of the Pongo pygmaeus abelii genome.</title>
        <authorList>
            <person name="Wilson R.K."/>
            <person name="Mardis E."/>
        </authorList>
    </citation>
    <scope>NUCLEOTIDE SEQUENCE [LARGE SCALE GENOMIC DNA]</scope>
</reference>
<name>A0A8I5YRM0_PONAB</name>
<accession>A0A8I5YRM0</accession>
<dbReference type="InterPro" id="IPR009728">
    <property type="entry name" value="BAALC"/>
</dbReference>
<gene>
    <name evidence="2" type="primary">BAALC</name>
</gene>
<dbReference type="Ensembl" id="ENSPPYT00000051679.1">
    <property type="protein sequence ID" value="ENSPPYP00000044007.1"/>
    <property type="gene ID" value="ENSPPYG00000029959.1"/>
</dbReference>
<proteinExistence type="predicted"/>
<evidence type="ECO:0000313" key="3">
    <source>
        <dbReference type="Proteomes" id="UP000001595"/>
    </source>
</evidence>
<dbReference type="Proteomes" id="UP000001595">
    <property type="component" value="Chromosome 8"/>
</dbReference>
<organism evidence="2 3">
    <name type="scientific">Pongo abelii</name>
    <name type="common">Sumatran orangutan</name>
    <name type="synonym">Pongo pygmaeus abelii</name>
    <dbReference type="NCBI Taxonomy" id="9601"/>
    <lineage>
        <taxon>Eukaryota</taxon>
        <taxon>Metazoa</taxon>
        <taxon>Chordata</taxon>
        <taxon>Craniata</taxon>
        <taxon>Vertebrata</taxon>
        <taxon>Euteleostomi</taxon>
        <taxon>Mammalia</taxon>
        <taxon>Eutheria</taxon>
        <taxon>Euarchontoglires</taxon>
        <taxon>Primates</taxon>
        <taxon>Haplorrhini</taxon>
        <taxon>Catarrhini</taxon>
        <taxon>Hominidae</taxon>
        <taxon>Pongo</taxon>
    </lineage>
</organism>
<protein>
    <submittedName>
        <fullName evidence="2">BAALC binder of MAP3K1 and KLF4</fullName>
    </submittedName>
</protein>
<evidence type="ECO:0000256" key="1">
    <source>
        <dbReference type="SAM" id="MobiDB-lite"/>
    </source>
</evidence>
<dbReference type="GO" id="GO:0005737">
    <property type="term" value="C:cytoplasm"/>
    <property type="evidence" value="ECO:0007669"/>
    <property type="project" value="InterPro"/>
</dbReference>
<reference evidence="2" key="2">
    <citation type="submission" date="2025-08" db="UniProtKB">
        <authorList>
            <consortium name="Ensembl"/>
        </authorList>
    </citation>
    <scope>IDENTIFICATION</scope>
</reference>
<evidence type="ECO:0000313" key="2">
    <source>
        <dbReference type="Ensembl" id="ENSPPYP00000044007.1"/>
    </source>
</evidence>
<dbReference type="PANTHER" id="PTHR14731">
    <property type="entry name" value="BRAIN AND ACUTE LEUKEMIA CYTOPLASMIC PROTEIN"/>
    <property type="match status" value="1"/>
</dbReference>
<dbReference type="GeneTree" id="ENSGT00390000013853"/>